<keyword evidence="13" id="KW-1185">Reference proteome</keyword>
<dbReference type="Proteomes" id="UP000272010">
    <property type="component" value="Plasmid pYEE4"/>
</dbReference>
<dbReference type="InterPro" id="IPR023090">
    <property type="entry name" value="UPF0702_alpha/beta_dom_sf"/>
</dbReference>
<dbReference type="InterPro" id="IPR048454">
    <property type="entry name" value="YetF_N"/>
</dbReference>
<evidence type="ECO:0000313" key="15">
    <source>
        <dbReference type="Proteomes" id="UP000272010"/>
    </source>
</evidence>
<name>A0A1V0GN08_9RHOB</name>
<evidence type="ECO:0000313" key="14">
    <source>
        <dbReference type="Proteomes" id="UP000229314"/>
    </source>
</evidence>
<evidence type="ECO:0000256" key="2">
    <source>
        <dbReference type="ARBA" id="ARBA00006448"/>
    </source>
</evidence>
<evidence type="ECO:0000256" key="4">
    <source>
        <dbReference type="ARBA" id="ARBA00022692"/>
    </source>
</evidence>
<sequence>MDSVIRGVAIYLILMVLTRLTGRRTMAQMTPFDFVLLLIIAETTQQALLGDDFSLVNAFLLIVTLFATDVALSLAKMRSRRLGLWLDGNPTVLISQGRIDHEALRRARVSLGDILEAGRITHGLARLDQIEAAVLEVSGAISIIPRE</sequence>
<gene>
    <name evidence="10" type="ORF">A6J80_01365</name>
    <name evidence="12" type="ORF">PY32053_04481</name>
    <name evidence="11" type="ORF">PYTT13_17950</name>
</gene>
<evidence type="ECO:0000256" key="6">
    <source>
        <dbReference type="ARBA" id="ARBA00023136"/>
    </source>
</evidence>
<dbReference type="Pfam" id="PF04239">
    <property type="entry name" value="DUF421"/>
    <property type="match status" value="1"/>
</dbReference>
<keyword evidence="5 7" id="KW-1133">Transmembrane helix</keyword>
<evidence type="ECO:0000313" key="11">
    <source>
        <dbReference type="EMBL" id="ATQ57764.1"/>
    </source>
</evidence>
<geneLocation type="plasmid" evidence="15">
    <name>pyee4</name>
</geneLocation>
<dbReference type="EMBL" id="CP020441">
    <property type="protein sequence ID" value="ARC35200.1"/>
    <property type="molecule type" value="Genomic_DNA"/>
</dbReference>
<evidence type="ECO:0000256" key="1">
    <source>
        <dbReference type="ARBA" id="ARBA00004651"/>
    </source>
</evidence>
<geneLocation type="plasmid" evidence="11">
    <name>pTT13-1</name>
</geneLocation>
<dbReference type="EMBL" id="CP024423">
    <property type="protein sequence ID" value="ATQ57764.1"/>
    <property type="molecule type" value="Genomic_DNA"/>
</dbReference>
<comment type="subcellular location">
    <subcellularLocation>
        <location evidence="1">Cell membrane</location>
        <topology evidence="1">Multi-pass membrane protein</topology>
    </subcellularLocation>
</comment>
<keyword evidence="3" id="KW-1003">Cell membrane</keyword>
<dbReference type="Gene3D" id="3.30.240.20">
    <property type="entry name" value="bsu07140 like domains"/>
    <property type="match status" value="1"/>
</dbReference>
<reference evidence="10" key="3">
    <citation type="submission" date="2017-12" db="EMBL/GenBank/DDBJ databases">
        <title>FDA dAtabase for Regulatory Grade micrObial Sequences (FDA-ARGOS): Supporting development and validation of Infectious Disease Dx tests.</title>
        <authorList>
            <person name="Campos J."/>
            <person name="Goldberg B."/>
            <person name="Tallon L."/>
            <person name="Sadzewicz L."/>
            <person name="Sengamalay N."/>
            <person name="Ott S."/>
            <person name="Godinez A."/>
            <person name="Nagaraj S."/>
            <person name="Vyas G."/>
            <person name="Aluvathingal J."/>
            <person name="Nadendla S."/>
            <person name="Geyer C."/>
            <person name="Nandy P."/>
            <person name="Hobson J."/>
            <person name="Sichtig H."/>
        </authorList>
    </citation>
    <scope>NUCLEOTIDE SEQUENCE</scope>
    <source>
        <strain evidence="10">FDAARGOS_252</strain>
        <plasmid evidence="10">unnamed1</plasmid>
    </source>
</reference>
<dbReference type="Proteomes" id="UP000229314">
    <property type="component" value="Plasmid pTT13-1"/>
</dbReference>
<keyword evidence="6 7" id="KW-0472">Membrane</keyword>
<reference evidence="13" key="1">
    <citation type="submission" date="2017-03" db="EMBL/GenBank/DDBJ databases">
        <title>FDA dAtabase for Regulatory Grade micrObial Sequences (FDA-ARGOS): Supporting development and validation of Infectious Disease Dx tests.</title>
        <authorList>
            <person name="Minogue T."/>
            <person name="Wolcott M."/>
            <person name="Wasieloski L."/>
            <person name="Aguilar W."/>
            <person name="Moore D."/>
            <person name="Tallon L."/>
            <person name="Sadzewicz L."/>
            <person name="Sengamalay N."/>
            <person name="Ott S."/>
            <person name="Godinez A."/>
            <person name="Nagaraj S."/>
            <person name="Nadendla S."/>
            <person name="Geyer C."/>
            <person name="Sichtig H."/>
        </authorList>
    </citation>
    <scope>NUCLEOTIDE SEQUENCE [LARGE SCALE GENOMIC DNA]</scope>
    <source>
        <strain evidence="13">FDAARGOS_252</strain>
        <plasmid evidence="13">Plasmid unnamed1</plasmid>
    </source>
</reference>
<keyword evidence="10" id="KW-0614">Plasmid</keyword>
<dbReference type="PANTHER" id="PTHR34582:SF6">
    <property type="entry name" value="UPF0702 TRANSMEMBRANE PROTEIN YCAP"/>
    <property type="match status" value="1"/>
</dbReference>
<proteinExistence type="inferred from homology"/>
<geneLocation type="plasmid" evidence="12">
    <name>pYEE4</name>
</geneLocation>
<evidence type="ECO:0000313" key="10">
    <source>
        <dbReference type="EMBL" id="ARC35200.1"/>
    </source>
</evidence>
<dbReference type="eggNOG" id="COG2323">
    <property type="taxonomic scope" value="Bacteria"/>
</dbReference>
<evidence type="ECO:0000259" key="8">
    <source>
        <dbReference type="Pfam" id="PF04239"/>
    </source>
</evidence>
<dbReference type="KEGG" id="pye:A6J80_01365"/>
<dbReference type="Pfam" id="PF20730">
    <property type="entry name" value="YetF_N"/>
    <property type="match status" value="1"/>
</dbReference>
<evidence type="ECO:0000256" key="5">
    <source>
        <dbReference type="ARBA" id="ARBA00022989"/>
    </source>
</evidence>
<reference evidence="12" key="4">
    <citation type="journal article" date="2018" name="Front. Microbiol.">
        <title>Genome Structure of the Opportunistic Pathogen Paracoccus yeei (Alphaproteobacteria) and Identification of Putative Virulence Factors.</title>
        <authorList>
            <person name="Lasek R."/>
            <person name="Szuplewska M."/>
            <person name="Mitura M."/>
            <person name="Decewicz P."/>
            <person name="Chmielowska C."/>
            <person name="Pawlot A."/>
            <person name="Sentkowska D."/>
            <person name="Czarnecki J."/>
            <person name="Bartosik D."/>
        </authorList>
    </citation>
    <scope>NUCLEOTIDE SEQUENCE</scope>
    <source>
        <strain evidence="12">CCUG 32053</strain>
        <plasmid evidence="12">pYEE4</plasmid>
    </source>
</reference>
<dbReference type="EMBL" id="CP031082">
    <property type="protein sequence ID" value="AYF03980.1"/>
    <property type="molecule type" value="Genomic_DNA"/>
</dbReference>
<feature type="transmembrane region" description="Helical" evidence="7">
    <location>
        <begin position="55"/>
        <end position="75"/>
    </location>
</feature>
<organism evidence="10 13">
    <name type="scientific">Paracoccus yeei</name>
    <dbReference type="NCBI Taxonomy" id="147645"/>
    <lineage>
        <taxon>Bacteria</taxon>
        <taxon>Pseudomonadati</taxon>
        <taxon>Pseudomonadota</taxon>
        <taxon>Alphaproteobacteria</taxon>
        <taxon>Rhodobacterales</taxon>
        <taxon>Paracoccaceae</taxon>
        <taxon>Paracoccus</taxon>
    </lineage>
</organism>
<reference evidence="15" key="5">
    <citation type="submission" date="2018-07" db="EMBL/GenBank/DDBJ databases">
        <title>Genome Structure of the Opportunistic Pathogen Paracoccus yeei (Alphaproteobacteria) and Identification of Putative Virulence Factors.</title>
        <authorList>
            <person name="Lasek R."/>
            <person name="Szuplewska M."/>
            <person name="Mitura M."/>
            <person name="Decewicz P."/>
            <person name="Chmielowska C."/>
            <person name="Pawlot A."/>
            <person name="Sentkowska D."/>
            <person name="Czarnecki J."/>
            <person name="Bartosik D."/>
        </authorList>
    </citation>
    <scope>NUCLEOTIDE SEQUENCE [LARGE SCALE GENOMIC DNA]</scope>
    <source>
        <strain evidence="15">CCUG 32053</strain>
        <plasmid evidence="15">pyee4</plasmid>
    </source>
</reference>
<dbReference type="InterPro" id="IPR007353">
    <property type="entry name" value="DUF421"/>
</dbReference>
<keyword evidence="4 7" id="KW-0812">Transmembrane</keyword>
<feature type="domain" description="YetF-like N-terminal transmembrane" evidence="9">
    <location>
        <begin position="12"/>
        <end position="64"/>
    </location>
</feature>
<evidence type="ECO:0000256" key="7">
    <source>
        <dbReference type="SAM" id="Phobius"/>
    </source>
</evidence>
<geneLocation type="plasmid" evidence="14">
    <name>ptt13-1</name>
</geneLocation>
<dbReference type="AlphaFoldDB" id="A0A1V0GN08"/>
<protein>
    <submittedName>
        <fullName evidence="10">DUF421 domain-containing protein</fullName>
    </submittedName>
</protein>
<dbReference type="GO" id="GO:0005886">
    <property type="term" value="C:plasma membrane"/>
    <property type="evidence" value="ECO:0007669"/>
    <property type="project" value="UniProtKB-SubCell"/>
</dbReference>
<dbReference type="GeneID" id="78899538"/>
<dbReference type="Proteomes" id="UP000191257">
    <property type="component" value="Plasmid unnamed1"/>
</dbReference>
<comment type="similarity">
    <text evidence="2">Belongs to the UPF0702 family.</text>
</comment>
<dbReference type="RefSeq" id="WP_080620198.1">
    <property type="nucleotide sequence ID" value="NZ_CAJGAB010000006.1"/>
</dbReference>
<feature type="domain" description="YetF C-terminal" evidence="8">
    <location>
        <begin position="78"/>
        <end position="146"/>
    </location>
</feature>
<reference evidence="11 14" key="2">
    <citation type="submission" date="2017-10" db="EMBL/GenBank/DDBJ databases">
        <title>Complete genome sequence of Paracoccus yeei TT13 isolated from human skin.</title>
        <authorList>
            <person name="Lee K."/>
            <person name="Lim J.Y."/>
            <person name="Hwang I."/>
        </authorList>
    </citation>
    <scope>NUCLEOTIDE SEQUENCE [LARGE SCALE GENOMIC DNA]</scope>
    <source>
        <strain evidence="11 14">TT13</strain>
        <plasmid evidence="14">Plasmid ptt13-1</plasmid>
        <plasmid evidence="11">pTT13-1</plasmid>
    </source>
</reference>
<dbReference type="PANTHER" id="PTHR34582">
    <property type="entry name" value="UPF0702 TRANSMEMBRANE PROTEIN YCAP"/>
    <property type="match status" value="1"/>
</dbReference>
<accession>A0A1V0GN08</accession>
<evidence type="ECO:0000313" key="13">
    <source>
        <dbReference type="Proteomes" id="UP000191257"/>
    </source>
</evidence>
<evidence type="ECO:0000259" key="9">
    <source>
        <dbReference type="Pfam" id="PF20730"/>
    </source>
</evidence>
<evidence type="ECO:0000313" key="12">
    <source>
        <dbReference type="EMBL" id="AYF03980.1"/>
    </source>
</evidence>
<geneLocation type="plasmid" evidence="10">
    <name>unnamed1</name>
</geneLocation>
<evidence type="ECO:0000256" key="3">
    <source>
        <dbReference type="ARBA" id="ARBA00022475"/>
    </source>
</evidence>
<feature type="transmembrane region" description="Helical" evidence="7">
    <location>
        <begin position="6"/>
        <end position="22"/>
    </location>
</feature>